<dbReference type="SUPFAM" id="SSF52467">
    <property type="entry name" value="DHS-like NAD/FAD-binding domain"/>
    <property type="match status" value="1"/>
</dbReference>
<reference evidence="1 2" key="1">
    <citation type="submission" date="2024-04" db="EMBL/GenBank/DDBJ databases">
        <title>Defined microbial consortia suppress multidrug-resistant proinflammatory Enterobacteriaceae via ecological control.</title>
        <authorList>
            <person name="Furuichi M."/>
            <person name="Kawaguchi T."/>
            <person name="Pust M."/>
            <person name="Yasuma K."/>
            <person name="Plichta D."/>
            <person name="Hasegawa N."/>
            <person name="Ohya T."/>
            <person name="Bhattarai S."/>
            <person name="Sasajima S."/>
            <person name="Aoto Y."/>
            <person name="Tuganbaev T."/>
            <person name="Yaginuma M."/>
            <person name="Ueda M."/>
            <person name="Okahashi N."/>
            <person name="Amafuji K."/>
            <person name="Kiridooshi Y."/>
            <person name="Sugita K."/>
            <person name="Strazar M."/>
            <person name="Skelly A."/>
            <person name="Suda W."/>
            <person name="Hattori M."/>
            <person name="Nakamoto N."/>
            <person name="Caballero S."/>
            <person name="Norman J."/>
            <person name="Olle B."/>
            <person name="Tanoue T."/>
            <person name="Arita M."/>
            <person name="Bucci V."/>
            <person name="Atarashi K."/>
            <person name="Xavier R."/>
            <person name="Honda K."/>
        </authorList>
    </citation>
    <scope>NUCLEOTIDE SEQUENCE [LARGE SCALE GENOMIC DNA]</scope>
    <source>
        <strain evidence="2">f13</strain>
    </source>
</reference>
<dbReference type="EMBL" id="BAABXL010000001">
    <property type="protein sequence ID" value="GAA6268062.1"/>
    <property type="molecule type" value="Genomic_DNA"/>
</dbReference>
<accession>A0ABQ0AVK1</accession>
<dbReference type="Proteomes" id="UP001600894">
    <property type="component" value="Unassembled WGS sequence"/>
</dbReference>
<sequence length="232" mass="26554">MENITAKAPSLSARLAESEKIIIGIGSEWALQPGDKDIRDCRLGDPKQAHIKEAYQALYELVRDRDYYLVTSLTDGAVYDTPFDKSRLTAPCGNIHWRQCSKACTKDIWEEFEVLDGVCPHCGGPLTGNTIKAETYIEEGYLPGWKRYMAWQAATVNRTLTILELGENFSTPTVMRWPFEKIIFFNRKSLLYRVNETFFQIPPEAEPRSISLHKNSLEWILEEKNLAFTALQ</sequence>
<gene>
    <name evidence="1" type="ORF">F130042H8_11220</name>
</gene>
<name>A0ABQ0AVK1_9FIRM</name>
<evidence type="ECO:0008006" key="3">
    <source>
        <dbReference type="Google" id="ProtNLM"/>
    </source>
</evidence>
<organism evidence="1 2">
    <name type="scientific">Enterocloster alcoholdehydrogenati</name>
    <dbReference type="NCBI Taxonomy" id="2547410"/>
    <lineage>
        <taxon>Bacteria</taxon>
        <taxon>Bacillati</taxon>
        <taxon>Bacillota</taxon>
        <taxon>Clostridia</taxon>
        <taxon>Lachnospirales</taxon>
        <taxon>Lachnospiraceae</taxon>
        <taxon>Enterocloster</taxon>
    </lineage>
</organism>
<proteinExistence type="predicted"/>
<evidence type="ECO:0000313" key="2">
    <source>
        <dbReference type="Proteomes" id="UP001600894"/>
    </source>
</evidence>
<dbReference type="InterPro" id="IPR029035">
    <property type="entry name" value="DHS-like_NAD/FAD-binding_dom"/>
</dbReference>
<protein>
    <recommendedName>
        <fullName evidence="3">NAD-dependent protein deacetylase, SIR2 family</fullName>
    </recommendedName>
</protein>
<evidence type="ECO:0000313" key="1">
    <source>
        <dbReference type="EMBL" id="GAA6268062.1"/>
    </source>
</evidence>
<comment type="caution">
    <text evidence="1">The sequence shown here is derived from an EMBL/GenBank/DDBJ whole genome shotgun (WGS) entry which is preliminary data.</text>
</comment>
<keyword evidence="2" id="KW-1185">Reference proteome</keyword>